<organism evidence="6 7">
    <name type="scientific">Halopseudomonas phragmitis</name>
    <dbReference type="NCBI Taxonomy" id="1931241"/>
    <lineage>
        <taxon>Bacteria</taxon>
        <taxon>Pseudomonadati</taxon>
        <taxon>Pseudomonadota</taxon>
        <taxon>Gammaproteobacteria</taxon>
        <taxon>Pseudomonadales</taxon>
        <taxon>Pseudomonadaceae</taxon>
        <taxon>Halopseudomonas</taxon>
    </lineage>
</organism>
<dbReference type="STRING" id="1931241.BVH74_13995"/>
<dbReference type="PANTHER" id="PTHR11014:SF63">
    <property type="entry name" value="METALLOPEPTIDASE, PUTATIVE (AFU_ORTHOLOGUE AFUA_6G09600)-RELATED"/>
    <property type="match status" value="1"/>
</dbReference>
<dbReference type="InterPro" id="IPR002933">
    <property type="entry name" value="Peptidase_M20"/>
</dbReference>
<evidence type="ECO:0000256" key="1">
    <source>
        <dbReference type="ARBA" id="ARBA00006153"/>
    </source>
</evidence>
<feature type="binding site" evidence="3">
    <location>
        <position position="135"/>
    </location>
    <ligand>
        <name>Mn(2+)</name>
        <dbReference type="ChEBI" id="CHEBI:29035"/>
        <label>2</label>
    </ligand>
</feature>
<evidence type="ECO:0000256" key="2">
    <source>
        <dbReference type="ARBA" id="ARBA00022801"/>
    </source>
</evidence>
<feature type="chain" id="PRO_5012324085" evidence="4">
    <location>
        <begin position="22"/>
        <end position="437"/>
    </location>
</feature>
<feature type="binding site" evidence="3">
    <location>
        <position position="171"/>
    </location>
    <ligand>
        <name>Mn(2+)</name>
        <dbReference type="ChEBI" id="CHEBI:29035"/>
        <label>2</label>
    </ligand>
</feature>
<dbReference type="Gene3D" id="3.40.630.10">
    <property type="entry name" value="Zn peptidases"/>
    <property type="match status" value="1"/>
</dbReference>
<comment type="cofactor">
    <cofactor evidence="3">
        <name>Mn(2+)</name>
        <dbReference type="ChEBI" id="CHEBI:29035"/>
    </cofactor>
    <text evidence="3">The Mn(2+) ion enhances activity.</text>
</comment>
<feature type="domain" description="Peptidase M20 dimerisation" evidence="5">
    <location>
        <begin position="230"/>
        <end position="326"/>
    </location>
</feature>
<dbReference type="SUPFAM" id="SSF53187">
    <property type="entry name" value="Zn-dependent exopeptidases"/>
    <property type="match status" value="1"/>
</dbReference>
<comment type="similarity">
    <text evidence="1">Belongs to the peptidase M20 family.</text>
</comment>
<keyword evidence="3" id="KW-0464">Manganese</keyword>
<evidence type="ECO:0000313" key="6">
    <source>
        <dbReference type="EMBL" id="AQZ95794.1"/>
    </source>
</evidence>
<dbReference type="GO" id="GO:0046872">
    <property type="term" value="F:metal ion binding"/>
    <property type="evidence" value="ECO:0007669"/>
    <property type="project" value="UniProtKB-KW"/>
</dbReference>
<dbReference type="InterPro" id="IPR017439">
    <property type="entry name" value="Amidohydrolase"/>
</dbReference>
<reference evidence="6 7" key="1">
    <citation type="submission" date="2017-03" db="EMBL/GenBank/DDBJ databases">
        <title>Complete genome sequence of the novel DNRA strain Pseudomonas sp. S-6-2 isolated from Chinese polluted river sediment. Journal of Biotechnology.</title>
        <authorList>
            <person name="Li J."/>
            <person name="Xiang F."/>
            <person name="Wang L."/>
            <person name="Xi L."/>
            <person name="Liu J."/>
        </authorList>
    </citation>
    <scope>NUCLEOTIDE SEQUENCE [LARGE SCALE GENOMIC DNA]</scope>
    <source>
        <strain evidence="6 7">S-6-2</strain>
    </source>
</reference>
<dbReference type="Gene3D" id="3.30.70.360">
    <property type="match status" value="1"/>
</dbReference>
<dbReference type="GO" id="GO:0016787">
    <property type="term" value="F:hydrolase activity"/>
    <property type="evidence" value="ECO:0007669"/>
    <property type="project" value="UniProtKB-KW"/>
</dbReference>
<feature type="signal peptide" evidence="4">
    <location>
        <begin position="1"/>
        <end position="21"/>
    </location>
</feature>
<name>A0A1V0B7M9_9GAMM</name>
<evidence type="ECO:0000313" key="7">
    <source>
        <dbReference type="Proteomes" id="UP000243488"/>
    </source>
</evidence>
<dbReference type="Proteomes" id="UP000243488">
    <property type="component" value="Chromosome"/>
</dbReference>
<feature type="binding site" evidence="3">
    <location>
        <position position="137"/>
    </location>
    <ligand>
        <name>Mn(2+)</name>
        <dbReference type="ChEBI" id="CHEBI:29035"/>
        <label>2</label>
    </ligand>
</feature>
<dbReference type="KEGG" id="ppha:BVH74_13995"/>
<feature type="binding site" evidence="3">
    <location>
        <position position="207"/>
    </location>
    <ligand>
        <name>Mn(2+)</name>
        <dbReference type="ChEBI" id="CHEBI:29035"/>
        <label>2</label>
    </ligand>
</feature>
<dbReference type="PIRSF" id="PIRSF005962">
    <property type="entry name" value="Pept_M20D_amidohydro"/>
    <property type="match status" value="1"/>
</dbReference>
<keyword evidence="3" id="KW-0479">Metal-binding</keyword>
<dbReference type="Pfam" id="PF01546">
    <property type="entry name" value="Peptidase_M20"/>
    <property type="match status" value="1"/>
</dbReference>
<keyword evidence="2 6" id="KW-0378">Hydrolase</keyword>
<gene>
    <name evidence="6" type="ORF">BVH74_13995</name>
</gene>
<keyword evidence="7" id="KW-1185">Reference proteome</keyword>
<dbReference type="AlphaFoldDB" id="A0A1V0B7M9"/>
<dbReference type="EMBL" id="CP020100">
    <property type="protein sequence ID" value="AQZ95794.1"/>
    <property type="molecule type" value="Genomic_DNA"/>
</dbReference>
<keyword evidence="4" id="KW-0732">Signal</keyword>
<dbReference type="PANTHER" id="PTHR11014">
    <property type="entry name" value="PEPTIDASE M20 FAMILY MEMBER"/>
    <property type="match status" value="1"/>
</dbReference>
<dbReference type="FunFam" id="3.30.70.360:FF:000014">
    <property type="entry name" value="N-acyl-L-amino acid amidohydrolase"/>
    <property type="match status" value="1"/>
</dbReference>
<evidence type="ECO:0000256" key="3">
    <source>
        <dbReference type="PIRSR" id="PIRSR005962-1"/>
    </source>
</evidence>
<dbReference type="InterPro" id="IPR011650">
    <property type="entry name" value="Peptidase_M20_dimer"/>
</dbReference>
<dbReference type="InterPro" id="IPR036264">
    <property type="entry name" value="Bact_exopeptidase_dim_dom"/>
</dbReference>
<dbReference type="SUPFAM" id="SSF55031">
    <property type="entry name" value="Bacterial exopeptidase dimerisation domain"/>
    <property type="match status" value="1"/>
</dbReference>
<sequence>MRRLLLPALLPLALLGSPALAETNLTSKVISLASSLEDQAIAWRHDIHQHPELGNQEHRTAALIAEHLKALGMEVQTGVGSTGVIGLLRGGKPGPVVALRADMDALPVKEQTGLPYASQVRQLYHGVERDVMHACGHDAHVAILMAAAQALATVREELPGSVKFIFQPAEEGPSDYVYDGERHFGGRQLVEAGVLRNPDVEAIFGLHVTSSLPTGIIAYRSGPIMASAGDLHIRVKGQQTHGAQPWNGVDPIVASAQIITGLQSVVSRQTNIMPAPAVVSIGTIEGGTRHNIIPDEVSMSGTIRTFGDDVQAQVNQRVRQTAEQIAAASGAKAEVEIIDNYATTVNHAELTERMLPTLRHAADGKAIVSPMVTGSEDFSFYAREVPGLFFFLGVTPAERLRGAAPNHSPEFMIDDAALVTGIKAMASLATDYLTQAQ</sequence>
<dbReference type="Pfam" id="PF07687">
    <property type="entry name" value="M20_dimer"/>
    <property type="match status" value="1"/>
</dbReference>
<proteinExistence type="inferred from homology"/>
<feature type="binding site" evidence="3">
    <location>
        <position position="407"/>
    </location>
    <ligand>
        <name>Mn(2+)</name>
        <dbReference type="ChEBI" id="CHEBI:29035"/>
        <label>2</label>
    </ligand>
</feature>
<protein>
    <submittedName>
        <fullName evidence="6">N-acyl-L-amino acid amidohydrolase</fullName>
    </submittedName>
</protein>
<accession>A0A1V0B7M9</accession>
<evidence type="ECO:0000259" key="5">
    <source>
        <dbReference type="Pfam" id="PF07687"/>
    </source>
</evidence>
<dbReference type="NCBIfam" id="TIGR01891">
    <property type="entry name" value="amidohydrolases"/>
    <property type="match status" value="1"/>
</dbReference>
<dbReference type="RefSeq" id="WP_080050677.1">
    <property type="nucleotide sequence ID" value="NZ_CP020100.1"/>
</dbReference>
<evidence type="ECO:0000256" key="4">
    <source>
        <dbReference type="SAM" id="SignalP"/>
    </source>
</evidence>